<sequence>VSTGTPQGCCLSPKLFSLYTHDCTSPDSNIIIIKYADDTTVLGLIREGDESAYRDLVHSITIYGEDNDLVLNVEKTKEVILDYRRKAPPHQPLIINGTVVERTDCHRFLGLQITNSLSWKKNTVATVKKAQQRLYFIRMLKNAGLKRRTLTQAYRGLVESILTSGLTAWFGNTTIKEKKMLQRVINTAGKIIGCNLPSMDTIYEQRCRRRVTKIIRDRHHPAPGLIQCVDSGHNLRRRRPESIHAHTTRFHNSFFPTAIRMLAKDIREGRLD</sequence>
<reference evidence="2" key="1">
    <citation type="submission" date="2025-08" db="UniProtKB">
        <authorList>
            <consortium name="Ensembl"/>
        </authorList>
    </citation>
    <scope>IDENTIFICATION</scope>
</reference>
<name>A0A8C7Y9D2_9TELE</name>
<dbReference type="PROSITE" id="PS50878">
    <property type="entry name" value="RT_POL"/>
    <property type="match status" value="1"/>
</dbReference>
<protein>
    <recommendedName>
        <fullName evidence="1">Reverse transcriptase domain-containing protein</fullName>
    </recommendedName>
</protein>
<feature type="domain" description="Reverse transcriptase" evidence="1">
    <location>
        <begin position="1"/>
        <end position="113"/>
    </location>
</feature>
<dbReference type="Pfam" id="PF00078">
    <property type="entry name" value="RVT_1"/>
    <property type="match status" value="1"/>
</dbReference>
<accession>A0A8C7Y9D2</accession>
<dbReference type="Ensembl" id="ENSOSIT00000024962.1">
    <property type="protein sequence ID" value="ENSOSIP00000023638.1"/>
    <property type="gene ID" value="ENSOSIG00000012428.1"/>
</dbReference>
<evidence type="ECO:0000313" key="2">
    <source>
        <dbReference type="Ensembl" id="ENSOSIP00000023638.1"/>
    </source>
</evidence>
<dbReference type="InterPro" id="IPR015095">
    <property type="entry name" value="AlkB_hom8_N"/>
</dbReference>
<evidence type="ECO:0000313" key="3">
    <source>
        <dbReference type="Proteomes" id="UP000694383"/>
    </source>
</evidence>
<dbReference type="GO" id="GO:0008168">
    <property type="term" value="F:methyltransferase activity"/>
    <property type="evidence" value="ECO:0007669"/>
    <property type="project" value="InterPro"/>
</dbReference>
<proteinExistence type="predicted"/>
<dbReference type="InterPro" id="IPR043502">
    <property type="entry name" value="DNA/RNA_pol_sf"/>
</dbReference>
<dbReference type="Pfam" id="PF09004">
    <property type="entry name" value="ALKBH8_N"/>
    <property type="match status" value="1"/>
</dbReference>
<dbReference type="AlphaFoldDB" id="A0A8C7Y9D2"/>
<keyword evidence="3" id="KW-1185">Reference proteome</keyword>
<organism evidence="2 3">
    <name type="scientific">Oryzias sinensis</name>
    <name type="common">Chinese medaka</name>
    <dbReference type="NCBI Taxonomy" id="183150"/>
    <lineage>
        <taxon>Eukaryota</taxon>
        <taxon>Metazoa</taxon>
        <taxon>Chordata</taxon>
        <taxon>Craniata</taxon>
        <taxon>Vertebrata</taxon>
        <taxon>Euteleostomi</taxon>
        <taxon>Actinopterygii</taxon>
        <taxon>Neopterygii</taxon>
        <taxon>Teleostei</taxon>
        <taxon>Neoteleostei</taxon>
        <taxon>Acanthomorphata</taxon>
        <taxon>Ovalentaria</taxon>
        <taxon>Atherinomorphae</taxon>
        <taxon>Beloniformes</taxon>
        <taxon>Adrianichthyidae</taxon>
        <taxon>Oryziinae</taxon>
        <taxon>Oryzias</taxon>
    </lineage>
</organism>
<dbReference type="GeneTree" id="ENSGT01120000271821"/>
<reference evidence="2" key="2">
    <citation type="submission" date="2025-09" db="UniProtKB">
        <authorList>
            <consortium name="Ensembl"/>
        </authorList>
    </citation>
    <scope>IDENTIFICATION</scope>
</reference>
<dbReference type="PANTHER" id="PTHR33332">
    <property type="entry name" value="REVERSE TRANSCRIPTASE DOMAIN-CONTAINING PROTEIN"/>
    <property type="match status" value="1"/>
</dbReference>
<dbReference type="InterPro" id="IPR000477">
    <property type="entry name" value="RT_dom"/>
</dbReference>
<dbReference type="SUPFAM" id="SSF56672">
    <property type="entry name" value="DNA/RNA polymerases"/>
    <property type="match status" value="1"/>
</dbReference>
<dbReference type="Proteomes" id="UP000694383">
    <property type="component" value="Unplaced"/>
</dbReference>
<evidence type="ECO:0000259" key="1">
    <source>
        <dbReference type="PROSITE" id="PS50878"/>
    </source>
</evidence>
<dbReference type="GO" id="GO:0016706">
    <property type="term" value="F:2-oxoglutarate-dependent dioxygenase activity"/>
    <property type="evidence" value="ECO:0007669"/>
    <property type="project" value="InterPro"/>
</dbReference>